<dbReference type="OrthoDB" id="9802472at2"/>
<accession>A0A136PJW8</accession>
<dbReference type="RefSeq" id="WP_067372593.1">
    <property type="nucleotide sequence ID" value="NZ_JBIUBN010000002.1"/>
</dbReference>
<evidence type="ECO:0000259" key="1">
    <source>
        <dbReference type="Pfam" id="PF21686"/>
    </source>
</evidence>
<dbReference type="Gene3D" id="3.90.920.10">
    <property type="entry name" value="DNA primase, PRIM domain"/>
    <property type="match status" value="1"/>
</dbReference>
<evidence type="ECO:0000313" key="3">
    <source>
        <dbReference type="Proteomes" id="UP000070620"/>
    </source>
</evidence>
<dbReference type="AlphaFoldDB" id="A0A136PJW8"/>
<dbReference type="InterPro" id="IPR014145">
    <property type="entry name" value="LigD_pol_dom"/>
</dbReference>
<dbReference type="PANTHER" id="PTHR42705:SF3">
    <property type="entry name" value="ATP-DEPENDENT DNA LIGASE"/>
    <property type="match status" value="1"/>
</dbReference>
<reference evidence="2 3" key="1">
    <citation type="submission" date="2016-01" db="EMBL/GenBank/DDBJ databases">
        <title>Whole genome sequence and analysis of Micromonospora rosaria DSM 803, which can produce antibacterial substance rosamicin.</title>
        <authorList>
            <person name="Yang H."/>
            <person name="He X."/>
            <person name="Zhu D."/>
        </authorList>
    </citation>
    <scope>NUCLEOTIDE SEQUENCE [LARGE SCALE GENOMIC DNA]</scope>
    <source>
        <strain evidence="2 3">DSM 803</strain>
    </source>
</reference>
<feature type="domain" description="DNA ligase D polymerase" evidence="1">
    <location>
        <begin position="30"/>
        <end position="294"/>
    </location>
</feature>
<keyword evidence="2" id="KW-0436">Ligase</keyword>
<comment type="caution">
    <text evidence="2">The sequence shown here is derived from an EMBL/GenBank/DDBJ whole genome shotgun (WGS) entry which is preliminary data.</text>
</comment>
<dbReference type="PANTHER" id="PTHR42705">
    <property type="entry name" value="BIFUNCTIONAL NON-HOMOLOGOUS END JOINING PROTEIN LIGD"/>
    <property type="match status" value="1"/>
</dbReference>
<gene>
    <name evidence="2" type="ORF">AWW66_28265</name>
</gene>
<organism evidence="2 3">
    <name type="scientific">Micromonospora rosaria</name>
    <dbReference type="NCBI Taxonomy" id="47874"/>
    <lineage>
        <taxon>Bacteria</taxon>
        <taxon>Bacillati</taxon>
        <taxon>Actinomycetota</taxon>
        <taxon>Actinomycetes</taxon>
        <taxon>Micromonosporales</taxon>
        <taxon>Micromonosporaceae</taxon>
        <taxon>Micromonospora</taxon>
    </lineage>
</organism>
<protein>
    <submittedName>
        <fullName evidence="2">ATP-dependent DNA ligase</fullName>
    </submittedName>
</protein>
<dbReference type="InterPro" id="IPR052171">
    <property type="entry name" value="NHEJ_LigD"/>
</dbReference>
<evidence type="ECO:0000313" key="2">
    <source>
        <dbReference type="EMBL" id="KXK58699.1"/>
    </source>
</evidence>
<proteinExistence type="predicted"/>
<dbReference type="EMBL" id="LRQV01000164">
    <property type="protein sequence ID" value="KXK58699.1"/>
    <property type="molecule type" value="Genomic_DNA"/>
</dbReference>
<sequence length="323" mass="36143">MAAAEELRVGQRTVRVSNPDRPYFPERGLTKLDVVRYFLAVGDGILRALRDRPTMLERWPRGVLPGVRIGTRQDNRGDAFYQKRLPAGAPDWVRTAHLTFPSGRTADEIAPDDLAVVIWAVNLGTLRFHPWPVSTGDVDRPDQLRIDLDPQPGVGFDRVVPVAHEVRTVLAELGLTGWPKTTGGRGLHVYLSIEPRWGFGDCRRAVLALGHEVRRRRPDLVTTTWWRDQRDRPVFIDYNQMARDHTMTSAYSIRPTPAALVSAPLDWAELDDARPEDFDVVSVPARFADRGDPHAGLDGARYSLQPLLDLADRAGLPAPPAPR</sequence>
<keyword evidence="3" id="KW-1185">Reference proteome</keyword>
<name>A0A136PJW8_9ACTN</name>
<dbReference type="GO" id="GO:0016874">
    <property type="term" value="F:ligase activity"/>
    <property type="evidence" value="ECO:0007669"/>
    <property type="project" value="UniProtKB-KW"/>
</dbReference>
<dbReference type="Pfam" id="PF21686">
    <property type="entry name" value="LigD_Prim-Pol"/>
    <property type="match status" value="1"/>
</dbReference>
<dbReference type="Proteomes" id="UP000070620">
    <property type="component" value="Unassembled WGS sequence"/>
</dbReference>